<dbReference type="RefSeq" id="XP_022752174.1">
    <property type="nucleotide sequence ID" value="XM_022896439.1"/>
</dbReference>
<dbReference type="KEGG" id="dzi:111300828"/>
<dbReference type="GO" id="GO:0009567">
    <property type="term" value="P:double fertilization forming a zygote and endosperm"/>
    <property type="evidence" value="ECO:0007669"/>
    <property type="project" value="TreeGrafter"/>
</dbReference>
<sequence length="150" mass="16079">MSKTAQAIAFLFLAATACTVVLVQPGVAQVLSTPHGTKPQIPGLFPPGTPNDVIQCWSSIMSIQGCAWEIYRSIFSGQFGNISPACCQAILSIQENCWPKMFPTNPPFVPKLKDSCSHNGGGAPPTWVSKKMINLVNVQIFGLCSLLLSK</sequence>
<evidence type="ECO:0000313" key="4">
    <source>
        <dbReference type="Proteomes" id="UP000515121"/>
    </source>
</evidence>
<name>A0A6P5ZHG1_DURZI</name>
<evidence type="ECO:0000313" key="5">
    <source>
        <dbReference type="RefSeq" id="XP_022752174.1"/>
    </source>
</evidence>
<feature type="signal peptide" evidence="2">
    <location>
        <begin position="1"/>
        <end position="28"/>
    </location>
</feature>
<dbReference type="PANTHER" id="PTHR31181">
    <property type="entry name" value="EGG CELL-SECRETED PROTEIN 1.4"/>
    <property type="match status" value="1"/>
</dbReference>
<dbReference type="GeneID" id="111300828"/>
<protein>
    <submittedName>
        <fullName evidence="5">Egg cell-secreted protein 1.2-like</fullName>
    </submittedName>
</protein>
<dbReference type="GO" id="GO:0005576">
    <property type="term" value="C:extracellular region"/>
    <property type="evidence" value="ECO:0007669"/>
    <property type="project" value="TreeGrafter"/>
</dbReference>
<proteinExistence type="predicted"/>
<organism evidence="4 5">
    <name type="scientific">Durio zibethinus</name>
    <name type="common">Durian</name>
    <dbReference type="NCBI Taxonomy" id="66656"/>
    <lineage>
        <taxon>Eukaryota</taxon>
        <taxon>Viridiplantae</taxon>
        <taxon>Streptophyta</taxon>
        <taxon>Embryophyta</taxon>
        <taxon>Tracheophyta</taxon>
        <taxon>Spermatophyta</taxon>
        <taxon>Magnoliopsida</taxon>
        <taxon>eudicotyledons</taxon>
        <taxon>Gunneridae</taxon>
        <taxon>Pentapetalae</taxon>
        <taxon>rosids</taxon>
        <taxon>malvids</taxon>
        <taxon>Malvales</taxon>
        <taxon>Malvaceae</taxon>
        <taxon>Helicteroideae</taxon>
        <taxon>Durio</taxon>
    </lineage>
</organism>
<dbReference type="GO" id="GO:0031982">
    <property type="term" value="C:vesicle"/>
    <property type="evidence" value="ECO:0007669"/>
    <property type="project" value="TreeGrafter"/>
</dbReference>
<evidence type="ECO:0000259" key="3">
    <source>
        <dbReference type="Pfam" id="PF05617"/>
    </source>
</evidence>
<feature type="domain" description="Prolamin-like" evidence="3">
    <location>
        <begin position="55"/>
        <end position="117"/>
    </location>
</feature>
<accession>A0A6P5ZHG1</accession>
<dbReference type="GO" id="GO:0080155">
    <property type="term" value="P:regulation of double fertilization forming a zygote and endosperm"/>
    <property type="evidence" value="ECO:0007669"/>
    <property type="project" value="TreeGrafter"/>
</dbReference>
<dbReference type="PROSITE" id="PS51257">
    <property type="entry name" value="PROKAR_LIPOPROTEIN"/>
    <property type="match status" value="1"/>
</dbReference>
<reference evidence="5" key="1">
    <citation type="submission" date="2025-08" db="UniProtKB">
        <authorList>
            <consortium name="RefSeq"/>
        </authorList>
    </citation>
    <scope>IDENTIFICATION</scope>
    <source>
        <tissue evidence="5">Fruit stalk</tissue>
    </source>
</reference>
<feature type="chain" id="PRO_5028145505" evidence="2">
    <location>
        <begin position="29"/>
        <end position="150"/>
    </location>
</feature>
<evidence type="ECO:0000256" key="1">
    <source>
        <dbReference type="ARBA" id="ARBA00022729"/>
    </source>
</evidence>
<dbReference type="PANTHER" id="PTHR31181:SF75">
    <property type="entry name" value="EGG CELL-SECRETED-LIKE PROTEIN (DUF1278)"/>
    <property type="match status" value="1"/>
</dbReference>
<dbReference type="Proteomes" id="UP000515121">
    <property type="component" value="Unplaced"/>
</dbReference>
<dbReference type="AlphaFoldDB" id="A0A6P5ZHG1"/>
<dbReference type="Pfam" id="PF05617">
    <property type="entry name" value="Prolamin_like"/>
    <property type="match status" value="1"/>
</dbReference>
<keyword evidence="1 2" id="KW-0732">Signal</keyword>
<keyword evidence="4" id="KW-1185">Reference proteome</keyword>
<evidence type="ECO:0000256" key="2">
    <source>
        <dbReference type="SAM" id="SignalP"/>
    </source>
</evidence>
<dbReference type="InterPro" id="IPR008502">
    <property type="entry name" value="Prolamin-like"/>
</dbReference>
<gene>
    <name evidence="5" type="primary">LOC111300828</name>
</gene>
<dbReference type="OrthoDB" id="1862203at2759"/>
<dbReference type="GO" id="GO:2000008">
    <property type="term" value="P:regulation of protein localization to cell surface"/>
    <property type="evidence" value="ECO:0007669"/>
    <property type="project" value="TreeGrafter"/>
</dbReference>